<evidence type="ECO:0000313" key="2">
    <source>
        <dbReference type="EMBL" id="GFY03460.1"/>
    </source>
</evidence>
<reference evidence="2" key="1">
    <citation type="submission" date="2020-08" db="EMBL/GenBank/DDBJ databases">
        <title>Multicomponent nature underlies the extraordinary mechanical properties of spider dragline silk.</title>
        <authorList>
            <person name="Kono N."/>
            <person name="Nakamura H."/>
            <person name="Mori M."/>
            <person name="Yoshida Y."/>
            <person name="Ohtoshi R."/>
            <person name="Malay A.D."/>
            <person name="Moran D.A.P."/>
            <person name="Tomita M."/>
            <person name="Numata K."/>
            <person name="Arakawa K."/>
        </authorList>
    </citation>
    <scope>NUCLEOTIDE SEQUENCE</scope>
</reference>
<evidence type="ECO:0008006" key="4">
    <source>
        <dbReference type="Google" id="ProtNLM"/>
    </source>
</evidence>
<dbReference type="EMBL" id="BMAU01021238">
    <property type="protein sequence ID" value="GFY03460.1"/>
    <property type="molecule type" value="Genomic_DNA"/>
</dbReference>
<gene>
    <name evidence="2" type="ORF">TNCV_3210981</name>
</gene>
<accession>A0A8X6S2U2</accession>
<comment type="caution">
    <text evidence="2">The sequence shown here is derived from an EMBL/GenBank/DDBJ whole genome shotgun (WGS) entry which is preliminary data.</text>
</comment>
<protein>
    <recommendedName>
        <fullName evidence="4">Reverse transcriptase domain-containing protein</fullName>
    </recommendedName>
</protein>
<name>A0A8X6S2U2_TRICX</name>
<keyword evidence="3" id="KW-1185">Reference proteome</keyword>
<evidence type="ECO:0000313" key="3">
    <source>
        <dbReference type="Proteomes" id="UP000887159"/>
    </source>
</evidence>
<sequence>MLFNIAINDIFKIVQEGRESKVIHAFADDLVLLAKLSDELQELLQISMALEVNWNKCATVHISGLASVGSHPTSSPIDGHSLKTLEDGE</sequence>
<feature type="compositionally biased region" description="Basic and acidic residues" evidence="1">
    <location>
        <begin position="80"/>
        <end position="89"/>
    </location>
</feature>
<proteinExistence type="predicted"/>
<dbReference type="Proteomes" id="UP000887159">
    <property type="component" value="Unassembled WGS sequence"/>
</dbReference>
<dbReference type="AlphaFoldDB" id="A0A8X6S2U2"/>
<evidence type="ECO:0000256" key="1">
    <source>
        <dbReference type="SAM" id="MobiDB-lite"/>
    </source>
</evidence>
<feature type="region of interest" description="Disordered" evidence="1">
    <location>
        <begin position="66"/>
        <end position="89"/>
    </location>
</feature>
<organism evidence="2 3">
    <name type="scientific">Trichonephila clavipes</name>
    <name type="common">Golden silk orbweaver</name>
    <name type="synonym">Nephila clavipes</name>
    <dbReference type="NCBI Taxonomy" id="2585209"/>
    <lineage>
        <taxon>Eukaryota</taxon>
        <taxon>Metazoa</taxon>
        <taxon>Ecdysozoa</taxon>
        <taxon>Arthropoda</taxon>
        <taxon>Chelicerata</taxon>
        <taxon>Arachnida</taxon>
        <taxon>Araneae</taxon>
        <taxon>Araneomorphae</taxon>
        <taxon>Entelegynae</taxon>
        <taxon>Araneoidea</taxon>
        <taxon>Nephilidae</taxon>
        <taxon>Trichonephila</taxon>
    </lineage>
</organism>